<keyword evidence="12" id="KW-1185">Reference proteome</keyword>
<dbReference type="SUPFAM" id="SSF50630">
    <property type="entry name" value="Acid proteases"/>
    <property type="match status" value="1"/>
</dbReference>
<gene>
    <name evidence="11" type="ORF">EMPS_04956</name>
</gene>
<dbReference type="PROSITE" id="PS50994">
    <property type="entry name" value="INTEGRASE"/>
    <property type="match status" value="1"/>
</dbReference>
<feature type="region of interest" description="Disordered" evidence="8">
    <location>
        <begin position="1365"/>
        <end position="1457"/>
    </location>
</feature>
<feature type="region of interest" description="Disordered" evidence="8">
    <location>
        <begin position="277"/>
        <end position="363"/>
    </location>
</feature>
<proteinExistence type="predicted"/>
<dbReference type="Gene3D" id="2.40.50.40">
    <property type="match status" value="1"/>
</dbReference>
<accession>A0A9P3H9Z3</accession>
<dbReference type="InterPro" id="IPR036397">
    <property type="entry name" value="RNaseH_sf"/>
</dbReference>
<dbReference type="GO" id="GO:0004519">
    <property type="term" value="F:endonuclease activity"/>
    <property type="evidence" value="ECO:0007669"/>
    <property type="project" value="UniProtKB-KW"/>
</dbReference>
<keyword evidence="4" id="KW-0645">Protease</keyword>
<feature type="compositionally biased region" description="Basic residues" evidence="8">
    <location>
        <begin position="457"/>
        <end position="467"/>
    </location>
</feature>
<feature type="compositionally biased region" description="Polar residues" evidence="8">
    <location>
        <begin position="293"/>
        <end position="326"/>
    </location>
</feature>
<dbReference type="PANTHER" id="PTHR37984:SF5">
    <property type="entry name" value="PROTEIN NYNRIN-LIKE"/>
    <property type="match status" value="1"/>
</dbReference>
<feature type="region of interest" description="Disordered" evidence="8">
    <location>
        <begin position="583"/>
        <end position="605"/>
    </location>
</feature>
<evidence type="ECO:0008006" key="13">
    <source>
        <dbReference type="Google" id="ProtNLM"/>
    </source>
</evidence>
<dbReference type="SUPFAM" id="SSF53098">
    <property type="entry name" value="Ribonuclease H-like"/>
    <property type="match status" value="1"/>
</dbReference>
<feature type="compositionally biased region" description="Basic residues" evidence="8">
    <location>
        <begin position="334"/>
        <end position="344"/>
    </location>
</feature>
<dbReference type="InterPro" id="IPR001584">
    <property type="entry name" value="Integrase_cat-core"/>
</dbReference>
<dbReference type="Pfam" id="PF00385">
    <property type="entry name" value="Chromo"/>
    <property type="match status" value="1"/>
</dbReference>
<keyword evidence="4" id="KW-0064">Aspartyl protease</keyword>
<dbReference type="InterPro" id="IPR023780">
    <property type="entry name" value="Chromo_domain"/>
</dbReference>
<dbReference type="Gene3D" id="1.10.340.70">
    <property type="match status" value="1"/>
</dbReference>
<dbReference type="GO" id="GO:0006508">
    <property type="term" value="P:proteolysis"/>
    <property type="evidence" value="ECO:0007669"/>
    <property type="project" value="InterPro"/>
</dbReference>
<evidence type="ECO:0000256" key="7">
    <source>
        <dbReference type="ARBA" id="ARBA00022918"/>
    </source>
</evidence>
<keyword evidence="6" id="KW-0378">Hydrolase</keyword>
<evidence type="ECO:0000313" key="12">
    <source>
        <dbReference type="Proteomes" id="UP000827284"/>
    </source>
</evidence>
<dbReference type="PROSITE" id="PS00141">
    <property type="entry name" value="ASP_PROTEASE"/>
    <property type="match status" value="1"/>
</dbReference>
<dbReference type="PROSITE" id="PS50013">
    <property type="entry name" value="CHROMO_2"/>
    <property type="match status" value="1"/>
</dbReference>
<keyword evidence="1" id="KW-0808">Transferase</keyword>
<dbReference type="PANTHER" id="PTHR37984">
    <property type="entry name" value="PROTEIN CBG26694"/>
    <property type="match status" value="1"/>
</dbReference>
<dbReference type="GO" id="GO:0015074">
    <property type="term" value="P:DNA integration"/>
    <property type="evidence" value="ECO:0007669"/>
    <property type="project" value="InterPro"/>
</dbReference>
<feature type="domain" description="Chromo" evidence="9">
    <location>
        <begin position="1312"/>
        <end position="1363"/>
    </location>
</feature>
<dbReference type="InterPro" id="IPR016197">
    <property type="entry name" value="Chromo-like_dom_sf"/>
</dbReference>
<dbReference type="SUPFAM" id="SSF56672">
    <property type="entry name" value="DNA/RNA polymerases"/>
    <property type="match status" value="1"/>
</dbReference>
<dbReference type="CDD" id="cd00303">
    <property type="entry name" value="retropepsin_like"/>
    <property type="match status" value="1"/>
</dbReference>
<feature type="compositionally biased region" description="Basic and acidic residues" evidence="8">
    <location>
        <begin position="277"/>
        <end position="292"/>
    </location>
</feature>
<protein>
    <recommendedName>
        <fullName evidence="13">Reverse transcriptase</fullName>
    </recommendedName>
</protein>
<dbReference type="SUPFAM" id="SSF54160">
    <property type="entry name" value="Chromo domain-like"/>
    <property type="match status" value="1"/>
</dbReference>
<sequence length="1457" mass="163492">MVDKSPGLAARCKEVEAEAKEKREAIAAFQLILRDLKLSETEDAQSVSGTGATYSKDGVELKITLASDCPRFHSPVEPPDTLPPLPAKADAKLFQNVREFLFELRRHGEANMGVVTFNNTCQRVLTMANMDKKVGRAFHVAVQANPNAKWDWKACEEAFVGAALSPMQKSVEAKKFAIEGREKGESYLEYSQRIGETAAVYKKIKELDQSADILHTLQMSIPSLAVTVMNWIEVQKCMLQHMGMTPPNMKTWEWVTKAMANLEGPDDSSAWKKVIAETKKARAERDASKAAEKQSTNQHSQSSGNQNAANGHNETKQGNHSTTQPNFRGASNGRGHRSRGRGFQRRNEPYFNAGEQNDDNNDAVTSTVPLIVSSVTIPQADLVNTRETQESEKAISETRQDMLLRIHGPVENPEMDHTTQQKNIDEDILLEFNASDIPVMNVVNGVDKEQGHAVEKMRKRKRRKKVTFKQQSSERGESSVIVVDDESDEDVDMIVDSDAMNKKYGVAVVEDDESEMGKTRGEEKTIASATVPRNEEKDIGDGLVPDVLHDEDSLAHSQFSIYNSPACTVTLSEDLMISSLDVQPDADDNIKSGEQSKRKKKKRKRVLTRKGRNITLFSRSDSPKFNASKKDAKMDNRIFVHVMFRNSRHLALVDTGATHSFMSTDIVQRYKINVNVRSGTIRLADKSVVRRIGETDRVQVTCGERTVPAPYETEEFVKEKEAFMEYVKQALKDNADIPSTIPLISDILNFAGGNAVFTTIDLRQAYHRMPIHEADQMLTAFMHDGKQYMFKKAPFGLKPLSSLFQRAVLGFVIDVNGKRVDPNKLANIDEWAPPETGAEVMSYMDASNFGIGAVLYQLPDGEQNPENIRHFTLYTDHRALTFMHTQQEMNSMLTAWQETILDYNFKVVYRPGALNVLPDALSRQFPKDLWTDKIKGTAPDKVYGYVHLIQDKDTIRETVEESDRTTLLDDVHANGHFGANAMVKHIHAIGKTWPHLVKDCLEHVKRCRECQRTNIARKGYHPLAAIYSNLPGEHMAVDLAGPFPEESNGCRYLLVLVDVCTRFVFLRPIPDKAALTIAEVLLGIFTTIGFPRIIQSDNGREFVNEAVTTLLKKAGAEHRLVTPYHPRGNGVAENHVKTACNIIRKEIKGDKASWAQHVPMAQLAMNTRIVALHNSSPFSLFFARQYDGNSNFPRANVGAATKEELLERLQYVTDVVFPGIAAKAKETQRRMVERFNKSILLNEFADGAKVMSIDPIRGDKLAPRYEGPFTVVRKTTGGSYVLRDGTGEELKRNFAPSQLKLVLEDFEATPTYEVEKVLNHREPPGGGVEYLVKWKGYTAKDNTWEPIRNFFETKCIEDYWKTRDRPGVHSSQQLNHLTKRTKSGQAVQETDFTDSESESEEDPTGRNQEGNDSSENTTIATRTRTRSGQTQSADQTGEGAERARKEKAAHAKKRKRT</sequence>
<dbReference type="Proteomes" id="UP000827284">
    <property type="component" value="Unassembled WGS sequence"/>
</dbReference>
<dbReference type="SMART" id="SM00298">
    <property type="entry name" value="CHROMO"/>
    <property type="match status" value="1"/>
</dbReference>
<dbReference type="Gene3D" id="3.30.70.270">
    <property type="match status" value="1"/>
</dbReference>
<dbReference type="GO" id="GO:0003964">
    <property type="term" value="F:RNA-directed DNA polymerase activity"/>
    <property type="evidence" value="ECO:0007669"/>
    <property type="project" value="UniProtKB-KW"/>
</dbReference>
<dbReference type="Pfam" id="PF17921">
    <property type="entry name" value="Integrase_H2C2"/>
    <property type="match status" value="1"/>
</dbReference>
<dbReference type="InterPro" id="IPR021109">
    <property type="entry name" value="Peptidase_aspartic_dom_sf"/>
</dbReference>
<dbReference type="InterPro" id="IPR000953">
    <property type="entry name" value="Chromo/chromo_shadow_dom"/>
</dbReference>
<feature type="compositionally biased region" description="Basic and acidic residues" evidence="8">
    <location>
        <begin position="1439"/>
        <end position="1449"/>
    </location>
</feature>
<dbReference type="Pfam" id="PF00665">
    <property type="entry name" value="rve"/>
    <property type="match status" value="1"/>
</dbReference>
<evidence type="ECO:0000256" key="3">
    <source>
        <dbReference type="ARBA" id="ARBA00022722"/>
    </source>
</evidence>
<dbReference type="Pfam" id="PF08284">
    <property type="entry name" value="RVP_2"/>
    <property type="match status" value="1"/>
</dbReference>
<reference evidence="11" key="2">
    <citation type="journal article" date="2022" name="Microbiol. Resour. Announc.">
        <title>Whole-Genome Sequence of Entomortierella parvispora E1425, a Mucoromycotan Fungus Associated with Burkholderiaceae-Related Endosymbiotic Bacteria.</title>
        <authorList>
            <person name="Herlambang A."/>
            <person name="Guo Y."/>
            <person name="Takashima Y."/>
            <person name="Narisawa K."/>
            <person name="Ohta H."/>
            <person name="Nishizawa T."/>
        </authorList>
    </citation>
    <scope>NUCLEOTIDE SEQUENCE</scope>
    <source>
        <strain evidence="11">E1425</strain>
    </source>
</reference>
<dbReference type="OrthoDB" id="10267344at2759"/>
<dbReference type="InterPro" id="IPR041588">
    <property type="entry name" value="Integrase_H2C2"/>
</dbReference>
<dbReference type="GO" id="GO:0003676">
    <property type="term" value="F:nucleic acid binding"/>
    <property type="evidence" value="ECO:0007669"/>
    <property type="project" value="InterPro"/>
</dbReference>
<evidence type="ECO:0000256" key="8">
    <source>
        <dbReference type="SAM" id="MobiDB-lite"/>
    </source>
</evidence>
<evidence type="ECO:0000256" key="4">
    <source>
        <dbReference type="ARBA" id="ARBA00022750"/>
    </source>
</evidence>
<feature type="domain" description="Integrase catalytic" evidence="10">
    <location>
        <begin position="1027"/>
        <end position="1185"/>
    </location>
</feature>
<feature type="region of interest" description="Disordered" evidence="8">
    <location>
        <begin position="450"/>
        <end position="479"/>
    </location>
</feature>
<dbReference type="GO" id="GO:0004190">
    <property type="term" value="F:aspartic-type endopeptidase activity"/>
    <property type="evidence" value="ECO:0007669"/>
    <property type="project" value="UniProtKB-KW"/>
</dbReference>
<dbReference type="InterPro" id="IPR012337">
    <property type="entry name" value="RNaseH-like_sf"/>
</dbReference>
<dbReference type="EMBL" id="BQFW01000007">
    <property type="protein sequence ID" value="GJJ72598.1"/>
    <property type="molecule type" value="Genomic_DNA"/>
</dbReference>
<keyword evidence="3" id="KW-0540">Nuclease</keyword>
<dbReference type="Gene3D" id="3.10.10.10">
    <property type="entry name" value="HIV Type 1 Reverse Transcriptase, subunit A, domain 1"/>
    <property type="match status" value="1"/>
</dbReference>
<evidence type="ECO:0000313" key="11">
    <source>
        <dbReference type="EMBL" id="GJJ72598.1"/>
    </source>
</evidence>
<comment type="caution">
    <text evidence="11">The sequence shown here is derived from an EMBL/GenBank/DDBJ whole genome shotgun (WGS) entry which is preliminary data.</text>
</comment>
<name>A0A9P3H9Z3_9FUNG</name>
<reference evidence="11" key="1">
    <citation type="submission" date="2021-11" db="EMBL/GenBank/DDBJ databases">
        <authorList>
            <person name="Herlambang A."/>
            <person name="Guo Y."/>
            <person name="Takashima Y."/>
            <person name="Nishizawa T."/>
        </authorList>
    </citation>
    <scope>NUCLEOTIDE SEQUENCE</scope>
    <source>
        <strain evidence="11">E1425</strain>
    </source>
</reference>
<evidence type="ECO:0000256" key="6">
    <source>
        <dbReference type="ARBA" id="ARBA00022801"/>
    </source>
</evidence>
<keyword evidence="2" id="KW-0548">Nucleotidyltransferase</keyword>
<keyword evidence="5" id="KW-0255">Endonuclease</keyword>
<feature type="compositionally biased region" description="Polar residues" evidence="8">
    <location>
        <begin position="1405"/>
        <end position="1420"/>
    </location>
</feature>
<keyword evidence="7" id="KW-0695">RNA-directed DNA polymerase</keyword>
<evidence type="ECO:0000256" key="2">
    <source>
        <dbReference type="ARBA" id="ARBA00022695"/>
    </source>
</evidence>
<dbReference type="Gene3D" id="2.40.70.10">
    <property type="entry name" value="Acid Proteases"/>
    <property type="match status" value="1"/>
</dbReference>
<dbReference type="InterPro" id="IPR001969">
    <property type="entry name" value="Aspartic_peptidase_AS"/>
</dbReference>
<dbReference type="InterPro" id="IPR043128">
    <property type="entry name" value="Rev_trsase/Diguanyl_cyclase"/>
</dbReference>
<evidence type="ECO:0000256" key="5">
    <source>
        <dbReference type="ARBA" id="ARBA00022759"/>
    </source>
</evidence>
<dbReference type="Gene3D" id="3.30.420.10">
    <property type="entry name" value="Ribonuclease H-like superfamily/Ribonuclease H"/>
    <property type="match status" value="1"/>
</dbReference>
<organism evidence="11 12">
    <name type="scientific">Entomortierella parvispora</name>
    <dbReference type="NCBI Taxonomy" id="205924"/>
    <lineage>
        <taxon>Eukaryota</taxon>
        <taxon>Fungi</taxon>
        <taxon>Fungi incertae sedis</taxon>
        <taxon>Mucoromycota</taxon>
        <taxon>Mortierellomycotina</taxon>
        <taxon>Mortierellomycetes</taxon>
        <taxon>Mortierellales</taxon>
        <taxon>Mortierellaceae</taxon>
        <taxon>Entomortierella</taxon>
    </lineage>
</organism>
<dbReference type="GO" id="GO:0005634">
    <property type="term" value="C:nucleus"/>
    <property type="evidence" value="ECO:0007669"/>
    <property type="project" value="UniProtKB-ARBA"/>
</dbReference>
<evidence type="ECO:0000256" key="1">
    <source>
        <dbReference type="ARBA" id="ARBA00022679"/>
    </source>
</evidence>
<dbReference type="InterPro" id="IPR050951">
    <property type="entry name" value="Retrovirus_Pol_polyprotein"/>
</dbReference>
<dbReference type="CDD" id="cd00024">
    <property type="entry name" value="CD_CSD"/>
    <property type="match status" value="1"/>
</dbReference>
<evidence type="ECO:0000259" key="10">
    <source>
        <dbReference type="PROSITE" id="PS50994"/>
    </source>
</evidence>
<dbReference type="InterPro" id="IPR043502">
    <property type="entry name" value="DNA/RNA_pol_sf"/>
</dbReference>
<feature type="compositionally biased region" description="Acidic residues" evidence="8">
    <location>
        <begin position="1391"/>
        <end position="1402"/>
    </location>
</feature>
<evidence type="ECO:0000259" key="9">
    <source>
        <dbReference type="PROSITE" id="PS50013"/>
    </source>
</evidence>